<feature type="compositionally biased region" description="Low complexity" evidence="1">
    <location>
        <begin position="1055"/>
        <end position="1067"/>
    </location>
</feature>
<gene>
    <name evidence="5" type="ORF">BSAL_64215</name>
</gene>
<proteinExistence type="predicted"/>
<feature type="compositionally biased region" description="Low complexity" evidence="1">
    <location>
        <begin position="1305"/>
        <end position="1315"/>
    </location>
</feature>
<dbReference type="Gene3D" id="3.30.70.1230">
    <property type="entry name" value="Nucleotide cyclase"/>
    <property type="match status" value="1"/>
</dbReference>
<name>A0A0S4IVN6_BODSA</name>
<evidence type="ECO:0000256" key="3">
    <source>
        <dbReference type="SAM" id="SignalP"/>
    </source>
</evidence>
<dbReference type="InterPro" id="IPR029787">
    <property type="entry name" value="Nucleotide_cyclase"/>
</dbReference>
<feature type="transmembrane region" description="Helical" evidence="2">
    <location>
        <begin position="959"/>
        <end position="984"/>
    </location>
</feature>
<keyword evidence="2" id="KW-0812">Transmembrane</keyword>
<keyword evidence="6" id="KW-1185">Reference proteome</keyword>
<dbReference type="GO" id="GO:0009190">
    <property type="term" value="P:cyclic nucleotide biosynthetic process"/>
    <property type="evidence" value="ECO:0007669"/>
    <property type="project" value="InterPro"/>
</dbReference>
<feature type="chain" id="PRO_5006621598" evidence="3">
    <location>
        <begin position="29"/>
        <end position="1697"/>
    </location>
</feature>
<evidence type="ECO:0000256" key="2">
    <source>
        <dbReference type="SAM" id="Phobius"/>
    </source>
</evidence>
<dbReference type="Proteomes" id="UP000051952">
    <property type="component" value="Unassembled WGS sequence"/>
</dbReference>
<feature type="compositionally biased region" description="Basic and acidic residues" evidence="1">
    <location>
        <begin position="1449"/>
        <end position="1460"/>
    </location>
</feature>
<evidence type="ECO:0000313" key="6">
    <source>
        <dbReference type="Proteomes" id="UP000051952"/>
    </source>
</evidence>
<accession>A0A0S4IVN6</accession>
<keyword evidence="3" id="KW-0732">Signal</keyword>
<feature type="region of interest" description="Disordered" evidence="1">
    <location>
        <begin position="1279"/>
        <end position="1356"/>
    </location>
</feature>
<dbReference type="InterPro" id="IPR001054">
    <property type="entry name" value="A/G_cyclase"/>
</dbReference>
<dbReference type="EMBL" id="CYKH01000370">
    <property type="protein sequence ID" value="CUF62695.1"/>
    <property type="molecule type" value="Genomic_DNA"/>
</dbReference>
<evidence type="ECO:0000256" key="1">
    <source>
        <dbReference type="SAM" id="MobiDB-lite"/>
    </source>
</evidence>
<keyword evidence="2" id="KW-1133">Transmembrane helix</keyword>
<organism evidence="5 6">
    <name type="scientific">Bodo saltans</name>
    <name type="common">Flagellated protozoan</name>
    <dbReference type="NCBI Taxonomy" id="75058"/>
    <lineage>
        <taxon>Eukaryota</taxon>
        <taxon>Discoba</taxon>
        <taxon>Euglenozoa</taxon>
        <taxon>Kinetoplastea</taxon>
        <taxon>Metakinetoplastina</taxon>
        <taxon>Eubodonida</taxon>
        <taxon>Bodonidae</taxon>
        <taxon>Bodo</taxon>
    </lineage>
</organism>
<dbReference type="GO" id="GO:0035556">
    <property type="term" value="P:intracellular signal transduction"/>
    <property type="evidence" value="ECO:0007669"/>
    <property type="project" value="InterPro"/>
</dbReference>
<sequence>MISSINPLRPVRLVRLFISILLFLSSSAIFQLATSQQQAIVPPARGTVESMYDPTSNMTTTTYTFRLAYIASEVTSVIQLLAEHQRAAVAQNIAANVLQIQSGGNNSTTTLVAGNTTTIINVTTTVLALRAVPNANVLFQEGIMHTTFSDGLNVDVIAAAPNITFTTFQQPTDNNTIEDYHNMEVVLLPIQEVAFEAGLLGSAIVFQSFTIAIMYAHYYRDAINGLRNAIVQACPLCYVKAFGVCSGSYECPGQWDRFIAFAGNADVVITGAHVSDLLPSMVFRFNKYNATELGLPKKYVIIIGDVLNNIGSAVKSNPYFMGVLRIQLDSTLSNLVEGLVYDNFTATIQTAPSAWDRSFTNASINPGVTQSHLSQFILNVQLFDWGMFTPVYDAIEKAAEDPERIGGLPFVPIGDILTGFDRNIEEWSTAVAEPSISDNTAATCELYDRYVVISSDLQYVSVISTQQAWAKQIPLRISDKLFAQGANNSRLSSYYDYSLRPIANATARVRMICSMIPDSTYANPNVWMLNGGVYLNATTGLGMNAQTNRNAVVHETLRLRLVCLDPYSIWCDFFVLENMTSLVTSSPVNNSRAFWYGSPSGIGAKLLTPRGVAATTSVLENMTSIVVSSPVNNSRAFWYGSPSGIGAKLLTPRGVAATTSNVSFLLQNYDSLSTATIRASGVWMGVVERPDVITVTNAIRVLPPVAFANTDVALFRPVNISWSTALRGMLAIDLRRRVMVFLPVMDLVLPGAIPLPVSTPWWGTNGSSAAPTSIRWLDYSTKIPVTITVTDNTITETLPCTFKSFVYLSSLDRLAIILRASYSNTNPGALIGNYANPTDVLSVYHYSSVLQQWVLQSSMKIFRTAAGTQDYAVLPLQDLLGGGWMLYPTLPSSYMFGTAMIVYRVSSLNTFTTCDSSRGFAISPNGASCYVCAGGQVATVDGFCADVISNINTCEECDWVIPLAAVVGACIVIVLVVMLLRYLYLTRWSQKARVAILRERSTKFANAPPSGRTPILTLMIVDADVLWQTGGENLLEAEYGDDEEHRNTRTEDDTSSYSSGTSGNSSERNSKGKRQQHEKASTEFVLRILDRLYESLCSSIAANNGYLAEYRGEVAVVVHNNPAALMCIALEASLAMAQHRPPVRLAIGLHIGNVVRTVDLYGTKKCVFVGDGVNVAARIAPLSATGFVSGGWMASQQFVNKVMDESPGVMKALALSRGVTSQIRYENIITDVQEITSAMLVDALGDQTAFDLARQRRSQQLKERRKNTKAAHIVAKKAEVESHNTNAGGGGGGPRTVYASKVRHNNNNSSVASHNGGETHVFDVPDAPPPPRNPATTQANAENPFLPPPQQQHSTPLMSPLSMELSSGAPNGIPSLFAAGGTSATVITVTPHDPPPLPLQPFLAPAHVTSPSVAPAGNGTSPGEGGGASSLKRTLSMTAPPHPDNLPPSKKEMRDFDAAEKSLPPIGDRGAAGGMMSESSGSPVFKPRGKVGSQFAAASPMPPNVRDESSSPIHGRMSDSRSSTRLSLNEAEQLEAFAAQIGRVLLSQLPTASVDILVNRLHLPNLRKNHNTGKYPAVVPKASLRHFSQRIVAMTNTDLGSTLSNSRTALAVDTNSHNTSGTNHNISARSGITIGNSRGDAFSSVGNGGGSANAMAAISRFEGLANQSQTPNPVFPPMGNSLFTSTSATLLAEEASA</sequence>
<dbReference type="PROSITE" id="PS50125">
    <property type="entry name" value="GUANYLATE_CYCLASE_2"/>
    <property type="match status" value="1"/>
</dbReference>
<evidence type="ECO:0000313" key="5">
    <source>
        <dbReference type="EMBL" id="CUF62695.1"/>
    </source>
</evidence>
<feature type="region of interest" description="Disordered" evidence="1">
    <location>
        <begin position="1037"/>
        <end position="1078"/>
    </location>
</feature>
<feature type="domain" description="Guanylate cyclase" evidence="4">
    <location>
        <begin position="1048"/>
        <end position="1180"/>
    </location>
</feature>
<feature type="region of interest" description="Disordered" evidence="1">
    <location>
        <begin position="1411"/>
        <end position="1520"/>
    </location>
</feature>
<keyword evidence="2" id="KW-0472">Membrane</keyword>
<reference evidence="6" key="1">
    <citation type="submission" date="2015-09" db="EMBL/GenBank/DDBJ databases">
        <authorList>
            <consortium name="Pathogen Informatics"/>
        </authorList>
    </citation>
    <scope>NUCLEOTIDE SEQUENCE [LARGE SCALE GENOMIC DNA]</scope>
    <source>
        <strain evidence="6">Lake Konstanz</strain>
    </source>
</reference>
<evidence type="ECO:0000259" key="4">
    <source>
        <dbReference type="PROSITE" id="PS50125"/>
    </source>
</evidence>
<dbReference type="SUPFAM" id="SSF55073">
    <property type="entry name" value="Nucleotide cyclase"/>
    <property type="match status" value="1"/>
</dbReference>
<feature type="compositionally biased region" description="Basic and acidic residues" evidence="1">
    <location>
        <begin position="1043"/>
        <end position="1052"/>
    </location>
</feature>
<feature type="signal peptide" evidence="3">
    <location>
        <begin position="1"/>
        <end position="28"/>
    </location>
</feature>
<protein>
    <submittedName>
        <fullName evidence="5">Guanylate cyclase, putative</fullName>
    </submittedName>
</protein>
<dbReference type="VEuPathDB" id="TriTrypDB:BSAL_64215"/>